<dbReference type="HOGENOM" id="CLU_1701485_0_0_10"/>
<evidence type="ECO:0000313" key="2">
    <source>
        <dbReference type="Proteomes" id="UP000028933"/>
    </source>
</evidence>
<organism evidence="1 2">
    <name type="scientific">Elizabethkingia anophelis NUHP1</name>
    <dbReference type="NCBI Taxonomy" id="1338011"/>
    <lineage>
        <taxon>Bacteria</taxon>
        <taxon>Pseudomonadati</taxon>
        <taxon>Bacteroidota</taxon>
        <taxon>Flavobacteriia</taxon>
        <taxon>Flavobacteriales</taxon>
        <taxon>Weeksellaceae</taxon>
        <taxon>Elizabethkingia</taxon>
    </lineage>
</organism>
<dbReference type="AlphaFoldDB" id="A0A077EK95"/>
<protein>
    <submittedName>
        <fullName evidence="1">Uncharacterized protein</fullName>
    </submittedName>
</protein>
<dbReference type="Proteomes" id="UP000028933">
    <property type="component" value="Chromosome"/>
</dbReference>
<name>A0A077EK95_9FLAO</name>
<dbReference type="EMBL" id="CP007547">
    <property type="protein sequence ID" value="AIL45880.1"/>
    <property type="molecule type" value="Genomic_DNA"/>
</dbReference>
<gene>
    <name evidence="1" type="ORF">BD94_2105</name>
</gene>
<dbReference type="eggNOG" id="ENOG5032EJU">
    <property type="taxonomic scope" value="Bacteria"/>
</dbReference>
<evidence type="ECO:0000313" key="1">
    <source>
        <dbReference type="EMBL" id="AIL45880.1"/>
    </source>
</evidence>
<reference evidence="1" key="2">
    <citation type="journal article" date="2015" name="Genome Biol. Evol.">
        <title>Complete Genome Sequence and Transcriptomic Analysis of the Novel Pathogen Elizabethkingia anophelis in Response to Oxidative Stress.</title>
        <authorList>
            <person name="Li Y."/>
            <person name="Liu Y."/>
            <person name="Chew S.C."/>
            <person name="Tay M."/>
            <person name="Salido M.M."/>
            <person name="Teo J."/>
            <person name="Lauro F.M."/>
            <person name="Givskov M."/>
            <person name="Yang L."/>
        </authorList>
    </citation>
    <scope>NUCLEOTIDE SEQUENCE</scope>
    <source>
        <strain evidence="1">NUHP1</strain>
    </source>
</reference>
<dbReference type="RefSeq" id="WP_024564306.1">
    <property type="nucleotide sequence ID" value="NZ_CP007547.1"/>
</dbReference>
<dbReference type="KEGG" id="eao:BD94_2105"/>
<sequence length="154" mass="18165">MEFNKLIPVTTFIKLLEKKAYSEYKVLKESYKSFVELPLTLEMILPSNNRGVLIKEPVFPSPEYGINLYAYETFLDDKDIFQKAKENLFFKFDDYETADDIIFFNDKQIRVSVKSDYFLFNGRAVRKIEDLTLVEGIEFILTPKALEIIYRNNT</sequence>
<proteinExistence type="predicted"/>
<accession>A0A077EK95</accession>
<reference evidence="1" key="1">
    <citation type="journal article" date="2013" name="Lancet">
        <title>First case of E anophelis outbreak in an intensive-care unit.</title>
        <authorList>
            <person name="Teo J."/>
            <person name="Tan S.Y."/>
            <person name="Tay M."/>
            <person name="Ding Y."/>
            <person name="Kjelleberg S."/>
            <person name="Givskov M."/>
            <person name="Lin R.T."/>
            <person name="Yang L."/>
        </authorList>
    </citation>
    <scope>NUCLEOTIDE SEQUENCE [LARGE SCALE GENOMIC DNA]</scope>
    <source>
        <strain evidence="1">NUHP1</strain>
    </source>
</reference>